<dbReference type="EMBL" id="GAIX01012787">
    <property type="protein sequence ID" value="JAA79773.1"/>
    <property type="molecule type" value="Transcribed_RNA"/>
</dbReference>
<reference evidence="1" key="2">
    <citation type="submission" date="2013-05" db="EMBL/GenBank/DDBJ databases">
        <authorList>
            <person name="Carter J.-M."/>
            <person name="Baker S.C."/>
            <person name="Pink R."/>
            <person name="Carter D.R.F."/>
            <person name="Collins A."/>
            <person name="Tomlin J."/>
            <person name="Gibbs M."/>
            <person name="Breuker C.J."/>
        </authorList>
    </citation>
    <scope>NUCLEOTIDE SEQUENCE</scope>
    <source>
        <tissue evidence="1">Ovary</tissue>
    </source>
</reference>
<sequence>MQVRSAGWGMNSEMEAKVLTTRASPLVCYIYAAKTRQIFTLYISFYNTVHIYRYYALYPTFSPSPEHPYALITLCCYSGV</sequence>
<proteinExistence type="predicted"/>
<protein>
    <submittedName>
        <fullName evidence="1">Uncharacterized protein</fullName>
    </submittedName>
</protein>
<name>S4NVW9_9NEOP</name>
<dbReference type="AlphaFoldDB" id="S4NVW9"/>
<organism evidence="1">
    <name type="scientific">Pararge aegeria</name>
    <name type="common">speckled wood butterfly</name>
    <dbReference type="NCBI Taxonomy" id="116150"/>
    <lineage>
        <taxon>Eukaryota</taxon>
        <taxon>Metazoa</taxon>
        <taxon>Ecdysozoa</taxon>
        <taxon>Arthropoda</taxon>
        <taxon>Hexapoda</taxon>
        <taxon>Insecta</taxon>
        <taxon>Pterygota</taxon>
        <taxon>Neoptera</taxon>
        <taxon>Endopterygota</taxon>
        <taxon>Lepidoptera</taxon>
        <taxon>Glossata</taxon>
        <taxon>Ditrysia</taxon>
        <taxon>Papilionoidea</taxon>
        <taxon>Nymphalidae</taxon>
        <taxon>Satyrinae</taxon>
        <taxon>Satyrini</taxon>
        <taxon>Parargina</taxon>
        <taxon>Pararge</taxon>
    </lineage>
</organism>
<reference evidence="1" key="1">
    <citation type="journal article" date="2013" name="BMC Genomics">
        <title>Unscrambling butterfly oogenesis.</title>
        <authorList>
            <person name="Carter J.M."/>
            <person name="Baker S.C."/>
            <person name="Pink R."/>
            <person name="Carter D.R."/>
            <person name="Collins A."/>
            <person name="Tomlin J."/>
            <person name="Gibbs M."/>
            <person name="Breuker C.J."/>
        </authorList>
    </citation>
    <scope>NUCLEOTIDE SEQUENCE</scope>
    <source>
        <tissue evidence="1">Ovary</tissue>
    </source>
</reference>
<accession>S4NVW9</accession>
<evidence type="ECO:0000313" key="1">
    <source>
        <dbReference type="EMBL" id="JAA79773.1"/>
    </source>
</evidence>